<gene>
    <name evidence="11" type="ORF">FEF27_07140</name>
</gene>
<keyword evidence="4 10" id="KW-0808">Transferase</keyword>
<dbReference type="EC" id="2.7.1.12" evidence="3 10"/>
<comment type="similarity">
    <text evidence="2 10">Belongs to the gluconokinase GntK/GntV family.</text>
</comment>
<comment type="pathway">
    <text evidence="1">Carbohydrate acid metabolism.</text>
</comment>
<evidence type="ECO:0000256" key="10">
    <source>
        <dbReference type="RuleBase" id="RU363066"/>
    </source>
</evidence>
<dbReference type="PANTHER" id="PTHR43442:SF3">
    <property type="entry name" value="GLUCONOKINASE-RELATED"/>
    <property type="match status" value="1"/>
</dbReference>
<dbReference type="GO" id="GO:0005737">
    <property type="term" value="C:cytoplasm"/>
    <property type="evidence" value="ECO:0007669"/>
    <property type="project" value="TreeGrafter"/>
</dbReference>
<dbReference type="Pfam" id="PF01202">
    <property type="entry name" value="SKI"/>
    <property type="match status" value="1"/>
</dbReference>
<dbReference type="Gene3D" id="3.40.50.300">
    <property type="entry name" value="P-loop containing nucleotide triphosphate hydrolases"/>
    <property type="match status" value="1"/>
</dbReference>
<evidence type="ECO:0000256" key="6">
    <source>
        <dbReference type="ARBA" id="ARBA00022777"/>
    </source>
</evidence>
<evidence type="ECO:0000313" key="12">
    <source>
        <dbReference type="Proteomes" id="UP000306544"/>
    </source>
</evidence>
<comment type="caution">
    <text evidence="11">The sequence shown here is derived from an EMBL/GenBank/DDBJ whole genome shotgun (WGS) entry which is preliminary data.</text>
</comment>
<dbReference type="InterPro" id="IPR031322">
    <property type="entry name" value="Shikimate/glucono_kinase"/>
</dbReference>
<comment type="catalytic activity">
    <reaction evidence="9 10">
        <text>D-gluconate + ATP = 6-phospho-D-gluconate + ADP + H(+)</text>
        <dbReference type="Rhea" id="RHEA:19433"/>
        <dbReference type="ChEBI" id="CHEBI:15378"/>
        <dbReference type="ChEBI" id="CHEBI:18391"/>
        <dbReference type="ChEBI" id="CHEBI:30616"/>
        <dbReference type="ChEBI" id="CHEBI:58759"/>
        <dbReference type="ChEBI" id="CHEBI:456216"/>
        <dbReference type="EC" id="2.7.1.12"/>
    </reaction>
</comment>
<dbReference type="GO" id="GO:0005524">
    <property type="term" value="F:ATP binding"/>
    <property type="evidence" value="ECO:0007669"/>
    <property type="project" value="UniProtKB-KW"/>
</dbReference>
<dbReference type="GO" id="GO:0046316">
    <property type="term" value="F:gluconokinase activity"/>
    <property type="evidence" value="ECO:0007669"/>
    <property type="project" value="UniProtKB-EC"/>
</dbReference>
<dbReference type="EMBL" id="VAWA01000007">
    <property type="protein sequence ID" value="TLP75858.1"/>
    <property type="molecule type" value="Genomic_DNA"/>
</dbReference>
<evidence type="ECO:0000256" key="2">
    <source>
        <dbReference type="ARBA" id="ARBA00008420"/>
    </source>
</evidence>
<proteinExistence type="inferred from homology"/>
<sequence length="163" mass="17402">MGVSGCGKSTVGALLAQRLGGRFIDADDLHTPGARAAMAAGTALTDRDREPWLVRVGQRMAEVEPDRAVVVACSALKRSYRDLLRQQAGEVWFVHLHGSSQLLQSRLAARTGHFMPPALLASQLATLEPLQPGECGITLNVDQPCEALVDAAVEWTTQTGVSD</sequence>
<dbReference type="Proteomes" id="UP000306544">
    <property type="component" value="Unassembled WGS sequence"/>
</dbReference>
<evidence type="ECO:0000256" key="1">
    <source>
        <dbReference type="ARBA" id="ARBA00004761"/>
    </source>
</evidence>
<evidence type="ECO:0000256" key="3">
    <source>
        <dbReference type="ARBA" id="ARBA00012054"/>
    </source>
</evidence>
<reference evidence="11 12" key="1">
    <citation type="submission" date="2019-05" db="EMBL/GenBank/DDBJ databases">
        <title>Nesterenkonia sp. GY239, isolated from the Southern Atlantic Ocean.</title>
        <authorList>
            <person name="Zhang G."/>
        </authorList>
    </citation>
    <scope>NUCLEOTIDE SEQUENCE [LARGE SCALE GENOMIC DNA]</scope>
    <source>
        <strain evidence="11 12">GY239</strain>
    </source>
</reference>
<keyword evidence="8" id="KW-0311">Gluconate utilization</keyword>
<evidence type="ECO:0000256" key="9">
    <source>
        <dbReference type="ARBA" id="ARBA00048090"/>
    </source>
</evidence>
<accession>A0A5R9AB29</accession>
<protein>
    <recommendedName>
        <fullName evidence="3 10">Gluconokinase</fullName>
        <ecNumber evidence="3 10">2.7.1.12</ecNumber>
    </recommendedName>
</protein>
<evidence type="ECO:0000256" key="8">
    <source>
        <dbReference type="ARBA" id="ARBA00023064"/>
    </source>
</evidence>
<evidence type="ECO:0000313" key="11">
    <source>
        <dbReference type="EMBL" id="TLP75858.1"/>
    </source>
</evidence>
<dbReference type="PANTHER" id="PTHR43442">
    <property type="entry name" value="GLUCONOKINASE-RELATED"/>
    <property type="match status" value="1"/>
</dbReference>
<organism evidence="11 12">
    <name type="scientific">Nesterenkonia sphaerica</name>
    <dbReference type="NCBI Taxonomy" id="1804988"/>
    <lineage>
        <taxon>Bacteria</taxon>
        <taxon>Bacillati</taxon>
        <taxon>Actinomycetota</taxon>
        <taxon>Actinomycetes</taxon>
        <taxon>Micrococcales</taxon>
        <taxon>Micrococcaceae</taxon>
        <taxon>Nesterenkonia</taxon>
    </lineage>
</organism>
<dbReference type="AlphaFoldDB" id="A0A5R9AB29"/>
<dbReference type="InterPro" id="IPR006001">
    <property type="entry name" value="Therm_gnt_kin"/>
</dbReference>
<evidence type="ECO:0000256" key="7">
    <source>
        <dbReference type="ARBA" id="ARBA00022840"/>
    </source>
</evidence>
<evidence type="ECO:0000256" key="4">
    <source>
        <dbReference type="ARBA" id="ARBA00022679"/>
    </source>
</evidence>
<dbReference type="CDD" id="cd02021">
    <property type="entry name" value="GntK"/>
    <property type="match status" value="1"/>
</dbReference>
<keyword evidence="6 10" id="KW-0418">Kinase</keyword>
<evidence type="ECO:0000256" key="5">
    <source>
        <dbReference type="ARBA" id="ARBA00022741"/>
    </source>
</evidence>
<keyword evidence="5 10" id="KW-0547">Nucleotide-binding</keyword>
<dbReference type="GO" id="GO:0019521">
    <property type="term" value="P:D-gluconate metabolic process"/>
    <property type="evidence" value="ECO:0007669"/>
    <property type="project" value="UniProtKB-KW"/>
</dbReference>
<keyword evidence="12" id="KW-1185">Reference proteome</keyword>
<dbReference type="SUPFAM" id="SSF52540">
    <property type="entry name" value="P-loop containing nucleoside triphosphate hydrolases"/>
    <property type="match status" value="1"/>
</dbReference>
<dbReference type="OrthoDB" id="9795716at2"/>
<dbReference type="NCBIfam" id="TIGR01313">
    <property type="entry name" value="therm_gnt_kin"/>
    <property type="match status" value="1"/>
</dbReference>
<keyword evidence="7 10" id="KW-0067">ATP-binding</keyword>
<dbReference type="FunFam" id="3.40.50.300:FF:000522">
    <property type="entry name" value="Gluconokinase"/>
    <property type="match status" value="1"/>
</dbReference>
<name>A0A5R9AB29_9MICC</name>
<dbReference type="InterPro" id="IPR027417">
    <property type="entry name" value="P-loop_NTPase"/>
</dbReference>